<dbReference type="HAMAP" id="MF_00061">
    <property type="entry name" value="IspE"/>
    <property type="match status" value="1"/>
</dbReference>
<comment type="similarity">
    <text evidence="1">Belongs to the GHMP kinase family. IspE subfamily.</text>
</comment>
<dbReference type="Pfam" id="PF08544">
    <property type="entry name" value="GHMP_kinases_C"/>
    <property type="match status" value="1"/>
</dbReference>
<dbReference type="InterPro" id="IPR013750">
    <property type="entry name" value="GHMP_kinase_C_dom"/>
</dbReference>
<dbReference type="Gene3D" id="3.30.230.10">
    <property type="match status" value="1"/>
</dbReference>
<dbReference type="InterPro" id="IPR020568">
    <property type="entry name" value="Ribosomal_Su5_D2-typ_SF"/>
</dbReference>
<dbReference type="Pfam" id="PF00288">
    <property type="entry name" value="GHMP_kinases_N"/>
    <property type="match status" value="1"/>
</dbReference>
<dbReference type="InterPro" id="IPR014721">
    <property type="entry name" value="Ribsml_uS5_D2-typ_fold_subgr"/>
</dbReference>
<dbReference type="GO" id="GO:0050515">
    <property type="term" value="F:4-(cytidine 5'-diphospho)-2-C-methyl-D-erythritol kinase activity"/>
    <property type="evidence" value="ECO:0007669"/>
    <property type="project" value="UniProtKB-EC"/>
</dbReference>
<dbReference type="InterPro" id="IPR004424">
    <property type="entry name" value="IspE"/>
</dbReference>
<feature type="domain" description="GHMP kinase N-terminal" evidence="8">
    <location>
        <begin position="88"/>
        <end position="163"/>
    </location>
</feature>
<keyword evidence="4" id="KW-0547">Nucleotide-binding</keyword>
<gene>
    <name evidence="10" type="ORF">LCGC14_2271640</name>
</gene>
<evidence type="ECO:0000256" key="3">
    <source>
        <dbReference type="ARBA" id="ARBA00022679"/>
    </source>
</evidence>
<evidence type="ECO:0000256" key="6">
    <source>
        <dbReference type="ARBA" id="ARBA00022840"/>
    </source>
</evidence>
<keyword evidence="3" id="KW-0808">Transferase</keyword>
<organism evidence="10">
    <name type="scientific">marine sediment metagenome</name>
    <dbReference type="NCBI Taxonomy" id="412755"/>
    <lineage>
        <taxon>unclassified sequences</taxon>
        <taxon>metagenomes</taxon>
        <taxon>ecological metagenomes</taxon>
    </lineage>
</organism>
<dbReference type="GO" id="GO:0005524">
    <property type="term" value="F:ATP binding"/>
    <property type="evidence" value="ECO:0007669"/>
    <property type="project" value="UniProtKB-KW"/>
</dbReference>
<dbReference type="SUPFAM" id="SSF54211">
    <property type="entry name" value="Ribosomal protein S5 domain 2-like"/>
    <property type="match status" value="1"/>
</dbReference>
<evidence type="ECO:0000256" key="5">
    <source>
        <dbReference type="ARBA" id="ARBA00022777"/>
    </source>
</evidence>
<dbReference type="PANTHER" id="PTHR43527:SF2">
    <property type="entry name" value="4-DIPHOSPHOCYTIDYL-2-C-METHYL-D-ERYTHRITOL KINASE, CHLOROPLASTIC"/>
    <property type="match status" value="1"/>
</dbReference>
<sequence length="318" mass="33476">MTGEPWDKKIWTPRPEMVPTAEGELTCAAPAKLNLSLQVLGVRDDGLHDIDSIVAKVTLCDELVLRRRDDGQVRLTCCGYDCGPAEDNLVCRAGRLLAEAAGTPPPGADISLVKAIPPGSGLGGGSSDAAAALKGLSVLWNLELGESELADLAGRLGSDVPLFLGPPASRVRGRGLRVDAIDLTPFVALVYLPDLHCATSEVYAAWDAIHAGRSARRGPGDGSSKWSAMVSAGQIRGPASSWRGELVNDLSEAAVQVRPALADIRTRLGDATAMPVHITGSGSAVFMLFDSVERLLEARAALPADMRPCCRAVMLNPW</sequence>
<dbReference type="EC" id="2.7.1.148" evidence="2"/>
<dbReference type="Gene3D" id="3.30.70.890">
    <property type="entry name" value="GHMP kinase, C-terminal domain"/>
    <property type="match status" value="1"/>
</dbReference>
<keyword evidence="6" id="KW-0067">ATP-binding</keyword>
<comment type="caution">
    <text evidence="10">The sequence shown here is derived from an EMBL/GenBank/DDBJ whole genome shotgun (WGS) entry which is preliminary data.</text>
</comment>
<accession>A0A0F9F9B1</accession>
<evidence type="ECO:0000256" key="1">
    <source>
        <dbReference type="ARBA" id="ARBA00009684"/>
    </source>
</evidence>
<dbReference type="InterPro" id="IPR036554">
    <property type="entry name" value="GHMP_kinase_C_sf"/>
</dbReference>
<dbReference type="SUPFAM" id="SSF55060">
    <property type="entry name" value="GHMP Kinase, C-terminal domain"/>
    <property type="match status" value="1"/>
</dbReference>
<proteinExistence type="inferred from homology"/>
<reference evidence="10" key="1">
    <citation type="journal article" date="2015" name="Nature">
        <title>Complex archaea that bridge the gap between prokaryotes and eukaryotes.</title>
        <authorList>
            <person name="Spang A."/>
            <person name="Saw J.H."/>
            <person name="Jorgensen S.L."/>
            <person name="Zaremba-Niedzwiedzka K."/>
            <person name="Martijn J."/>
            <person name="Lind A.E."/>
            <person name="van Eijk R."/>
            <person name="Schleper C."/>
            <person name="Guy L."/>
            <person name="Ettema T.J."/>
        </authorList>
    </citation>
    <scope>NUCLEOTIDE SEQUENCE</scope>
</reference>
<dbReference type="PIRSF" id="PIRSF010376">
    <property type="entry name" value="IspE"/>
    <property type="match status" value="1"/>
</dbReference>
<evidence type="ECO:0000256" key="2">
    <source>
        <dbReference type="ARBA" id="ARBA00012052"/>
    </source>
</evidence>
<dbReference type="PANTHER" id="PTHR43527">
    <property type="entry name" value="4-DIPHOSPHOCYTIDYL-2-C-METHYL-D-ERYTHRITOL KINASE, CHLOROPLASTIC"/>
    <property type="match status" value="1"/>
</dbReference>
<dbReference type="EMBL" id="LAZR01031418">
    <property type="protein sequence ID" value="KKL53815.1"/>
    <property type="molecule type" value="Genomic_DNA"/>
</dbReference>
<dbReference type="NCBIfam" id="TIGR00154">
    <property type="entry name" value="ispE"/>
    <property type="match status" value="1"/>
</dbReference>
<evidence type="ECO:0000256" key="7">
    <source>
        <dbReference type="ARBA" id="ARBA00032554"/>
    </source>
</evidence>
<evidence type="ECO:0000313" key="10">
    <source>
        <dbReference type="EMBL" id="KKL53815.1"/>
    </source>
</evidence>
<dbReference type="InterPro" id="IPR006204">
    <property type="entry name" value="GHMP_kinase_N_dom"/>
</dbReference>
<name>A0A0F9F9B1_9ZZZZ</name>
<evidence type="ECO:0000259" key="9">
    <source>
        <dbReference type="Pfam" id="PF08544"/>
    </source>
</evidence>
<keyword evidence="5" id="KW-0418">Kinase</keyword>
<protein>
    <recommendedName>
        <fullName evidence="2">4-(cytidine 5'-diphospho)-2-C-methyl-D-erythritol kinase</fullName>
        <ecNumber evidence="2">2.7.1.148</ecNumber>
    </recommendedName>
    <alternativeName>
        <fullName evidence="7">4-(cytidine-5'-diphospho)-2-C-methyl-D-erythritol kinase</fullName>
    </alternativeName>
</protein>
<evidence type="ECO:0000256" key="4">
    <source>
        <dbReference type="ARBA" id="ARBA00022741"/>
    </source>
</evidence>
<feature type="domain" description="GHMP kinase C-terminal" evidence="9">
    <location>
        <begin position="245"/>
        <end position="303"/>
    </location>
</feature>
<evidence type="ECO:0000259" key="8">
    <source>
        <dbReference type="Pfam" id="PF00288"/>
    </source>
</evidence>
<dbReference type="AlphaFoldDB" id="A0A0F9F9B1"/>
<dbReference type="GO" id="GO:0016114">
    <property type="term" value="P:terpenoid biosynthetic process"/>
    <property type="evidence" value="ECO:0007669"/>
    <property type="project" value="InterPro"/>
</dbReference>